<keyword evidence="3" id="KW-1185">Reference proteome</keyword>
<evidence type="ECO:0000256" key="1">
    <source>
        <dbReference type="SAM" id="MobiDB-lite"/>
    </source>
</evidence>
<dbReference type="EMBL" id="ML996106">
    <property type="protein sequence ID" value="KAF2739030.1"/>
    <property type="molecule type" value="Genomic_DNA"/>
</dbReference>
<organism evidence="2 3">
    <name type="scientific">Polyplosphaeria fusca</name>
    <dbReference type="NCBI Taxonomy" id="682080"/>
    <lineage>
        <taxon>Eukaryota</taxon>
        <taxon>Fungi</taxon>
        <taxon>Dikarya</taxon>
        <taxon>Ascomycota</taxon>
        <taxon>Pezizomycotina</taxon>
        <taxon>Dothideomycetes</taxon>
        <taxon>Pleosporomycetidae</taxon>
        <taxon>Pleosporales</taxon>
        <taxon>Tetraplosphaeriaceae</taxon>
        <taxon>Polyplosphaeria</taxon>
    </lineage>
</organism>
<dbReference type="Proteomes" id="UP000799444">
    <property type="component" value="Unassembled WGS sequence"/>
</dbReference>
<comment type="caution">
    <text evidence="2">The sequence shown here is derived from an EMBL/GenBank/DDBJ whole genome shotgun (WGS) entry which is preliminary data.</text>
</comment>
<reference evidence="2" key="1">
    <citation type="journal article" date="2020" name="Stud. Mycol.">
        <title>101 Dothideomycetes genomes: a test case for predicting lifestyles and emergence of pathogens.</title>
        <authorList>
            <person name="Haridas S."/>
            <person name="Albert R."/>
            <person name="Binder M."/>
            <person name="Bloem J."/>
            <person name="Labutti K."/>
            <person name="Salamov A."/>
            <person name="Andreopoulos B."/>
            <person name="Baker S."/>
            <person name="Barry K."/>
            <person name="Bills G."/>
            <person name="Bluhm B."/>
            <person name="Cannon C."/>
            <person name="Castanera R."/>
            <person name="Culley D."/>
            <person name="Daum C."/>
            <person name="Ezra D."/>
            <person name="Gonzalez J."/>
            <person name="Henrissat B."/>
            <person name="Kuo A."/>
            <person name="Liang C."/>
            <person name="Lipzen A."/>
            <person name="Lutzoni F."/>
            <person name="Magnuson J."/>
            <person name="Mondo S."/>
            <person name="Nolan M."/>
            <person name="Ohm R."/>
            <person name="Pangilinan J."/>
            <person name="Park H.-J."/>
            <person name="Ramirez L."/>
            <person name="Alfaro M."/>
            <person name="Sun H."/>
            <person name="Tritt A."/>
            <person name="Yoshinaga Y."/>
            <person name="Zwiers L.-H."/>
            <person name="Turgeon B."/>
            <person name="Goodwin S."/>
            <person name="Spatafora J."/>
            <person name="Crous P."/>
            <person name="Grigoriev I."/>
        </authorList>
    </citation>
    <scope>NUCLEOTIDE SEQUENCE</scope>
    <source>
        <strain evidence="2">CBS 125425</strain>
    </source>
</reference>
<sequence length="301" mass="33328">MSSSFSQSTVPSKRKAQSGGSLAREKHHLKHQQANAHKPKPPGSTVTDLEKFVWDTLDEHPGHAFASPAACKIADAYKKTHQYRRKEAEWLQRLANKANTPQGWTAPHVQAMEQTLSGYSITKSEIESLVEEQTHQPATEEDAQPAIGDRMDDDAEVPTIPQSGDGGHGNASKEIIFIIDQDLATTEAEFRFTKKIVAKINESLKLHGLHRWRSIQGPGALAVQNKWDKNSDLFYARQGRERADDLILIETHNIDARSQIVDHLVYTDPIIGATIEPPETTPTAIDPATAALAQVLWGQEN</sequence>
<proteinExistence type="predicted"/>
<evidence type="ECO:0000313" key="2">
    <source>
        <dbReference type="EMBL" id="KAF2739030.1"/>
    </source>
</evidence>
<accession>A0A9P4R8G4</accession>
<evidence type="ECO:0000313" key="3">
    <source>
        <dbReference type="Proteomes" id="UP000799444"/>
    </source>
</evidence>
<feature type="compositionally biased region" description="Polar residues" evidence="1">
    <location>
        <begin position="1"/>
        <end position="11"/>
    </location>
</feature>
<feature type="region of interest" description="Disordered" evidence="1">
    <location>
        <begin position="132"/>
        <end position="168"/>
    </location>
</feature>
<name>A0A9P4R8G4_9PLEO</name>
<dbReference type="AlphaFoldDB" id="A0A9P4R8G4"/>
<protein>
    <submittedName>
        <fullName evidence="2">Uncharacterized protein</fullName>
    </submittedName>
</protein>
<gene>
    <name evidence="2" type="ORF">EJ04DRAFT_549544</name>
</gene>
<feature type="region of interest" description="Disordered" evidence="1">
    <location>
        <begin position="1"/>
        <end position="47"/>
    </location>
</feature>